<dbReference type="SUPFAM" id="SSF55785">
    <property type="entry name" value="PYP-like sensor domain (PAS domain)"/>
    <property type="match status" value="6"/>
</dbReference>
<dbReference type="InterPro" id="IPR013767">
    <property type="entry name" value="PAS_fold"/>
</dbReference>
<comment type="caution">
    <text evidence="4">The sequence shown here is derived from an EMBL/GenBank/DDBJ whole genome shotgun (WGS) entry which is preliminary data.</text>
</comment>
<dbReference type="GO" id="GO:0003824">
    <property type="term" value="F:catalytic activity"/>
    <property type="evidence" value="ECO:0007669"/>
    <property type="project" value="UniProtKB-ARBA"/>
</dbReference>
<sequence>MSLSSSSGTPQQGQPPTAGLLLSMLNAADTALMALDADGLIILFNHAAEKLLAYRADELCGQALPSVLLEPDLLEQERAQLAARLGRAVDAVEVFTAEVQPGRSLTREWPLRGKDGRLHTVNLSITAMVEPGAAGGYMVVMQDVTEFKRLQQLMTRQHALFANGPMVAFACHVQQPRVVVEVSPNVASILGYFPEDILLEPDWWLQHLHPDELAGLADGGWRLGQERGFTCRRYRFWHGAGHWCWLEEQVQQVAGDVVQGYWMDVSNQVEGEDRLAKIAANTPGMIYQFWSAPQGQGRFSYVSDGVLTIFGVTPAQVKQDADLVWRRVFADDQQRVREESESALRYQLPWISEFRVLLPDGRLIWVEARATPELQDDQSVRWHGLISEITQRKRTEEALRESQERLDMAMRAANIGLWDWHVALGRLDFNQQLVNMVGYDYHELHDNPGQWQALVHPDDLATVRHNIRALLKREANQYQIQYRLLRRSGEVLWILDKGQATEVDGNGNVCRIVGTVQDITTHKQAQKLLENSEAHFRMLFQNHGAVMILVDPASGVIVDANPSAERFYGYRRGELVGMPMSNINQMEEARIRGTMGVALQQAHNHFTFTHRLANGQLRTVDVHSSPVESGGRTLLFSIIHDITARRQAEEALSTLQRQLLTIIENFHGAMLLEDHNGEVVLVNQQYCQLFLPGYTPEQLQYLGRVQVAAMAARQFADPQRLLQRLEELQRSREVVLGEEWPLVDGRILERDHVPIFIEGRLRSVLWVYRDISSRKLQEESLRLLATTDALTGIANRRSFMEKLEDEFVRFQRFSNPVAVLMLDIDHFKQVNDSWGHAVGDRVLRDFAHICQQVVRKVDVLGRLGGEEFAVLLPGCGMAGALALAERLRQAVRAHRVALDAGELQVRVSIGVSCFARDQQEASVALALADQALYEAKLAGRDQVRAFDGNGQRFTAA</sequence>
<gene>
    <name evidence="4" type="ORF">DFR38_10281</name>
</gene>
<dbReference type="Pfam" id="PF08447">
    <property type="entry name" value="PAS_3"/>
    <property type="match status" value="3"/>
</dbReference>
<dbReference type="PROSITE" id="PS50887">
    <property type="entry name" value="GGDEF"/>
    <property type="match status" value="1"/>
</dbReference>
<dbReference type="CDD" id="cd00130">
    <property type="entry name" value="PAS"/>
    <property type="match status" value="4"/>
</dbReference>
<dbReference type="InterPro" id="IPR000014">
    <property type="entry name" value="PAS"/>
</dbReference>
<dbReference type="SMART" id="SM00267">
    <property type="entry name" value="GGDEF"/>
    <property type="match status" value="1"/>
</dbReference>
<evidence type="ECO:0000259" key="3">
    <source>
        <dbReference type="PROSITE" id="PS50887"/>
    </source>
</evidence>
<feature type="domain" description="PAS" evidence="1">
    <location>
        <begin position="429"/>
        <end position="474"/>
    </location>
</feature>
<dbReference type="Proteomes" id="UP000248395">
    <property type="component" value="Unassembled WGS sequence"/>
</dbReference>
<dbReference type="AlphaFoldDB" id="A0A318JI05"/>
<dbReference type="InterPro" id="IPR052155">
    <property type="entry name" value="Biofilm_reg_signaling"/>
</dbReference>
<dbReference type="InterPro" id="IPR001610">
    <property type="entry name" value="PAC"/>
</dbReference>
<dbReference type="NCBIfam" id="TIGR00254">
    <property type="entry name" value="GGDEF"/>
    <property type="match status" value="1"/>
</dbReference>
<dbReference type="InterPro" id="IPR029787">
    <property type="entry name" value="Nucleotide_cyclase"/>
</dbReference>
<dbReference type="RefSeq" id="WP_146215903.1">
    <property type="nucleotide sequence ID" value="NZ_QJKC01000002.1"/>
</dbReference>
<dbReference type="CDD" id="cd01949">
    <property type="entry name" value="GGDEF"/>
    <property type="match status" value="1"/>
</dbReference>
<evidence type="ECO:0000259" key="2">
    <source>
        <dbReference type="PROSITE" id="PS50113"/>
    </source>
</evidence>
<dbReference type="InterPro" id="IPR000160">
    <property type="entry name" value="GGDEF_dom"/>
</dbReference>
<dbReference type="Pfam" id="PF00989">
    <property type="entry name" value="PAS"/>
    <property type="match status" value="1"/>
</dbReference>
<dbReference type="Pfam" id="PF13426">
    <property type="entry name" value="PAS_9"/>
    <property type="match status" value="1"/>
</dbReference>
<dbReference type="Pfam" id="PF00990">
    <property type="entry name" value="GGDEF"/>
    <property type="match status" value="1"/>
</dbReference>
<dbReference type="SMART" id="SM00091">
    <property type="entry name" value="PAS"/>
    <property type="match status" value="6"/>
</dbReference>
<dbReference type="SMART" id="SM00086">
    <property type="entry name" value="PAC"/>
    <property type="match status" value="4"/>
</dbReference>
<dbReference type="Gene3D" id="3.30.450.20">
    <property type="entry name" value="PAS domain"/>
    <property type="match status" value="6"/>
</dbReference>
<feature type="domain" description="PAS" evidence="1">
    <location>
        <begin position="17"/>
        <end position="88"/>
    </location>
</feature>
<dbReference type="SUPFAM" id="SSF55073">
    <property type="entry name" value="Nucleotide cyclase"/>
    <property type="match status" value="1"/>
</dbReference>
<dbReference type="PANTHER" id="PTHR44757">
    <property type="entry name" value="DIGUANYLATE CYCLASE DGCP"/>
    <property type="match status" value="1"/>
</dbReference>
<dbReference type="InterPro" id="IPR000700">
    <property type="entry name" value="PAS-assoc_C"/>
</dbReference>
<evidence type="ECO:0000259" key="1">
    <source>
        <dbReference type="PROSITE" id="PS50112"/>
    </source>
</evidence>
<evidence type="ECO:0000313" key="5">
    <source>
        <dbReference type="Proteomes" id="UP000248395"/>
    </source>
</evidence>
<feature type="domain" description="PAC" evidence="2">
    <location>
        <begin position="350"/>
        <end position="401"/>
    </location>
</feature>
<proteinExistence type="predicted"/>
<dbReference type="GO" id="GO:0006355">
    <property type="term" value="P:regulation of DNA-templated transcription"/>
    <property type="evidence" value="ECO:0007669"/>
    <property type="project" value="InterPro"/>
</dbReference>
<feature type="domain" description="PAC" evidence="2">
    <location>
        <begin position="478"/>
        <end position="531"/>
    </location>
</feature>
<protein>
    <submittedName>
        <fullName evidence="4">PAS domain S-box-containing protein/diguanylate cyclase (GGDEF)-like protein</fullName>
    </submittedName>
</protein>
<dbReference type="Gene3D" id="3.30.70.270">
    <property type="match status" value="1"/>
</dbReference>
<dbReference type="InterPro" id="IPR035965">
    <property type="entry name" value="PAS-like_dom_sf"/>
</dbReference>
<keyword evidence="5" id="KW-1185">Reference proteome</keyword>
<dbReference type="OrthoDB" id="9813903at2"/>
<dbReference type="PANTHER" id="PTHR44757:SF2">
    <property type="entry name" value="BIOFILM ARCHITECTURE MAINTENANCE PROTEIN MBAA"/>
    <property type="match status" value="1"/>
</dbReference>
<dbReference type="FunFam" id="3.30.70.270:FF:000001">
    <property type="entry name" value="Diguanylate cyclase domain protein"/>
    <property type="match status" value="1"/>
</dbReference>
<feature type="domain" description="PAC" evidence="2">
    <location>
        <begin position="105"/>
        <end position="156"/>
    </location>
</feature>
<reference evidence="4 5" key="1">
    <citation type="submission" date="2018-05" db="EMBL/GenBank/DDBJ databases">
        <title>Genomic Encyclopedia of Type Strains, Phase IV (KMG-IV): sequencing the most valuable type-strain genomes for metagenomic binning, comparative biology and taxonomic classification.</title>
        <authorList>
            <person name="Goeker M."/>
        </authorList>
    </citation>
    <scope>NUCLEOTIDE SEQUENCE [LARGE SCALE GENOMIC DNA]</scope>
    <source>
        <strain evidence="4 5">DSM 25134</strain>
    </source>
</reference>
<dbReference type="PROSITE" id="PS50113">
    <property type="entry name" value="PAC"/>
    <property type="match status" value="3"/>
</dbReference>
<dbReference type="NCBIfam" id="TIGR00229">
    <property type="entry name" value="sensory_box"/>
    <property type="match status" value="5"/>
</dbReference>
<dbReference type="PROSITE" id="PS50112">
    <property type="entry name" value="PAS"/>
    <property type="match status" value="3"/>
</dbReference>
<evidence type="ECO:0000313" key="4">
    <source>
        <dbReference type="EMBL" id="PXX50434.1"/>
    </source>
</evidence>
<feature type="domain" description="GGDEF" evidence="3">
    <location>
        <begin position="815"/>
        <end position="948"/>
    </location>
</feature>
<name>A0A318JI05_9NEIS</name>
<accession>A0A318JI05</accession>
<dbReference type="InterPro" id="IPR043128">
    <property type="entry name" value="Rev_trsase/Diguanyl_cyclase"/>
</dbReference>
<organism evidence="4 5">
    <name type="scientific">Aquitalea magnusonii</name>
    <dbReference type="NCBI Taxonomy" id="332411"/>
    <lineage>
        <taxon>Bacteria</taxon>
        <taxon>Pseudomonadati</taxon>
        <taxon>Pseudomonadota</taxon>
        <taxon>Betaproteobacteria</taxon>
        <taxon>Neisseriales</taxon>
        <taxon>Chromobacteriaceae</taxon>
        <taxon>Aquitalea</taxon>
    </lineage>
</organism>
<dbReference type="EMBL" id="QJKC01000002">
    <property type="protein sequence ID" value="PXX50434.1"/>
    <property type="molecule type" value="Genomic_DNA"/>
</dbReference>
<dbReference type="InterPro" id="IPR013655">
    <property type="entry name" value="PAS_fold_3"/>
</dbReference>
<feature type="domain" description="PAS" evidence="1">
    <location>
        <begin position="532"/>
        <end position="602"/>
    </location>
</feature>